<comment type="caution">
    <text evidence="2">The sequence shown here is derived from an EMBL/GenBank/DDBJ whole genome shotgun (WGS) entry which is preliminary data.</text>
</comment>
<evidence type="ECO:0000313" key="3">
    <source>
        <dbReference type="Proteomes" id="UP000298663"/>
    </source>
</evidence>
<protein>
    <submittedName>
        <fullName evidence="2">Uncharacterized protein</fullName>
    </submittedName>
</protein>
<feature type="compositionally biased region" description="Pro residues" evidence="1">
    <location>
        <begin position="42"/>
        <end position="52"/>
    </location>
</feature>
<reference evidence="2 3" key="2">
    <citation type="journal article" date="2019" name="G3 (Bethesda)">
        <title>Hybrid Assembly of the Genome of the Entomopathogenic Nematode Steinernema carpocapsae Identifies the X-Chromosome.</title>
        <authorList>
            <person name="Serra L."/>
            <person name="Macchietto M."/>
            <person name="Macias-Munoz A."/>
            <person name="McGill C.J."/>
            <person name="Rodriguez I.M."/>
            <person name="Rodriguez B."/>
            <person name="Murad R."/>
            <person name="Mortazavi A."/>
        </authorList>
    </citation>
    <scope>NUCLEOTIDE SEQUENCE [LARGE SCALE GENOMIC DNA]</scope>
    <source>
        <strain evidence="2 3">ALL</strain>
    </source>
</reference>
<feature type="region of interest" description="Disordered" evidence="1">
    <location>
        <begin position="1"/>
        <end position="54"/>
    </location>
</feature>
<organism evidence="2 3">
    <name type="scientific">Steinernema carpocapsae</name>
    <name type="common">Entomopathogenic nematode</name>
    <dbReference type="NCBI Taxonomy" id="34508"/>
    <lineage>
        <taxon>Eukaryota</taxon>
        <taxon>Metazoa</taxon>
        <taxon>Ecdysozoa</taxon>
        <taxon>Nematoda</taxon>
        <taxon>Chromadorea</taxon>
        <taxon>Rhabditida</taxon>
        <taxon>Tylenchina</taxon>
        <taxon>Panagrolaimomorpha</taxon>
        <taxon>Strongyloidoidea</taxon>
        <taxon>Steinernematidae</taxon>
        <taxon>Steinernema</taxon>
    </lineage>
</organism>
<dbReference type="EMBL" id="AZBU02000011">
    <property type="protein sequence ID" value="TKR60677.1"/>
    <property type="molecule type" value="Genomic_DNA"/>
</dbReference>
<accession>A0A4U5LWV9</accession>
<dbReference type="AlphaFoldDB" id="A0A4U5LWV9"/>
<name>A0A4U5LWV9_STECR</name>
<evidence type="ECO:0000256" key="1">
    <source>
        <dbReference type="SAM" id="MobiDB-lite"/>
    </source>
</evidence>
<proteinExistence type="predicted"/>
<sequence length="125" mass="13963">MHWKTRSSPIPYHRPPRDPESTADDESRDSSRPLTSSTPPWKDSPPQPPEKPLPAQAILEFQCLPHDALRTFGACAVPEKLGLNFVYGTGQILEPWTKFCGTRDGFSPVNEFGALSPWNATLSRF</sequence>
<evidence type="ECO:0000313" key="2">
    <source>
        <dbReference type="EMBL" id="TKR60677.1"/>
    </source>
</evidence>
<keyword evidence="3" id="KW-1185">Reference proteome</keyword>
<reference evidence="2 3" key="1">
    <citation type="journal article" date="2015" name="Genome Biol.">
        <title>Comparative genomics of Steinernema reveals deeply conserved gene regulatory networks.</title>
        <authorList>
            <person name="Dillman A.R."/>
            <person name="Macchietto M."/>
            <person name="Porter C.F."/>
            <person name="Rogers A."/>
            <person name="Williams B."/>
            <person name="Antoshechkin I."/>
            <person name="Lee M.M."/>
            <person name="Goodwin Z."/>
            <person name="Lu X."/>
            <person name="Lewis E.E."/>
            <person name="Goodrich-Blair H."/>
            <person name="Stock S.P."/>
            <person name="Adams B.J."/>
            <person name="Sternberg P.W."/>
            <person name="Mortazavi A."/>
        </authorList>
    </citation>
    <scope>NUCLEOTIDE SEQUENCE [LARGE SCALE GENOMIC DNA]</scope>
    <source>
        <strain evidence="2 3">ALL</strain>
    </source>
</reference>
<gene>
    <name evidence="2" type="ORF">L596_027889</name>
</gene>
<dbReference type="Proteomes" id="UP000298663">
    <property type="component" value="Unassembled WGS sequence"/>
</dbReference>